<reference evidence="2" key="2">
    <citation type="submission" date="2023-06" db="EMBL/GenBank/DDBJ databases">
        <authorList>
            <consortium name="Lawrence Berkeley National Laboratory"/>
            <person name="Haridas S."/>
            <person name="Hensen N."/>
            <person name="Bonometti L."/>
            <person name="Westerberg I."/>
            <person name="Brannstrom I.O."/>
            <person name="Guillou S."/>
            <person name="Cros-Aarteil S."/>
            <person name="Calhoun S."/>
            <person name="Kuo A."/>
            <person name="Mondo S."/>
            <person name="Pangilinan J."/>
            <person name="Riley R."/>
            <person name="Labutti K."/>
            <person name="Andreopoulos B."/>
            <person name="Lipzen A."/>
            <person name="Chen C."/>
            <person name="Yanf M."/>
            <person name="Daum C."/>
            <person name="Ng V."/>
            <person name="Clum A."/>
            <person name="Steindorff A."/>
            <person name="Ohm R."/>
            <person name="Martin F."/>
            <person name="Silar P."/>
            <person name="Natvig D."/>
            <person name="Lalanne C."/>
            <person name="Gautier V."/>
            <person name="Ament-Velasquez S.L."/>
            <person name="Kruys A."/>
            <person name="Hutchinson M.I."/>
            <person name="Powell A.J."/>
            <person name="Barry K."/>
            <person name="Miller A.N."/>
            <person name="Grigoriev I.V."/>
            <person name="Debuchy R."/>
            <person name="Gladieux P."/>
            <person name="Thoren M.H."/>
            <person name="Johannesson H."/>
        </authorList>
    </citation>
    <scope>NUCLEOTIDE SEQUENCE</scope>
    <source>
        <strain evidence="2">CBS 168.71</strain>
    </source>
</reference>
<proteinExistence type="predicted"/>
<dbReference type="RefSeq" id="XP_062665057.1">
    <property type="nucleotide sequence ID" value="XM_062805116.1"/>
</dbReference>
<evidence type="ECO:0000313" key="2">
    <source>
        <dbReference type="EMBL" id="KAK3301543.1"/>
    </source>
</evidence>
<name>A0AAE0HRT6_9PEZI</name>
<dbReference type="Proteomes" id="UP001278766">
    <property type="component" value="Unassembled WGS sequence"/>
</dbReference>
<keyword evidence="1" id="KW-0812">Transmembrane</keyword>
<evidence type="ECO:0000313" key="3">
    <source>
        <dbReference type="Proteomes" id="UP001278766"/>
    </source>
</evidence>
<accession>A0AAE0HRT6</accession>
<keyword evidence="1" id="KW-0472">Membrane</keyword>
<dbReference type="EMBL" id="JAUEPN010000001">
    <property type="protein sequence ID" value="KAK3301543.1"/>
    <property type="molecule type" value="Genomic_DNA"/>
</dbReference>
<keyword evidence="3" id="KW-1185">Reference proteome</keyword>
<dbReference type="GeneID" id="87842064"/>
<feature type="transmembrane region" description="Helical" evidence="1">
    <location>
        <begin position="65"/>
        <end position="89"/>
    </location>
</feature>
<evidence type="ECO:0008006" key="4">
    <source>
        <dbReference type="Google" id="ProtNLM"/>
    </source>
</evidence>
<organism evidence="2 3">
    <name type="scientific">Chaetomium fimeti</name>
    <dbReference type="NCBI Taxonomy" id="1854472"/>
    <lineage>
        <taxon>Eukaryota</taxon>
        <taxon>Fungi</taxon>
        <taxon>Dikarya</taxon>
        <taxon>Ascomycota</taxon>
        <taxon>Pezizomycotina</taxon>
        <taxon>Sordariomycetes</taxon>
        <taxon>Sordariomycetidae</taxon>
        <taxon>Sordariales</taxon>
        <taxon>Chaetomiaceae</taxon>
        <taxon>Chaetomium</taxon>
    </lineage>
</organism>
<gene>
    <name evidence="2" type="ORF">B0H64DRAFT_41569</name>
</gene>
<reference evidence="2" key="1">
    <citation type="journal article" date="2023" name="Mol. Phylogenet. Evol.">
        <title>Genome-scale phylogeny and comparative genomics of the fungal order Sordariales.</title>
        <authorList>
            <person name="Hensen N."/>
            <person name="Bonometti L."/>
            <person name="Westerberg I."/>
            <person name="Brannstrom I.O."/>
            <person name="Guillou S."/>
            <person name="Cros-Aarteil S."/>
            <person name="Calhoun S."/>
            <person name="Haridas S."/>
            <person name="Kuo A."/>
            <person name="Mondo S."/>
            <person name="Pangilinan J."/>
            <person name="Riley R."/>
            <person name="LaButti K."/>
            <person name="Andreopoulos B."/>
            <person name="Lipzen A."/>
            <person name="Chen C."/>
            <person name="Yan M."/>
            <person name="Daum C."/>
            <person name="Ng V."/>
            <person name="Clum A."/>
            <person name="Steindorff A."/>
            <person name="Ohm R.A."/>
            <person name="Martin F."/>
            <person name="Silar P."/>
            <person name="Natvig D.O."/>
            <person name="Lalanne C."/>
            <person name="Gautier V."/>
            <person name="Ament-Velasquez S.L."/>
            <person name="Kruys A."/>
            <person name="Hutchinson M.I."/>
            <person name="Powell A.J."/>
            <person name="Barry K."/>
            <person name="Miller A.N."/>
            <person name="Grigoriev I.V."/>
            <person name="Debuchy R."/>
            <person name="Gladieux P."/>
            <person name="Hiltunen Thoren M."/>
            <person name="Johannesson H."/>
        </authorList>
    </citation>
    <scope>NUCLEOTIDE SEQUENCE</scope>
    <source>
        <strain evidence="2">CBS 168.71</strain>
    </source>
</reference>
<keyword evidence="1" id="KW-1133">Transmembrane helix</keyword>
<evidence type="ECO:0000256" key="1">
    <source>
        <dbReference type="SAM" id="Phobius"/>
    </source>
</evidence>
<dbReference type="AlphaFoldDB" id="A0AAE0HRT6"/>
<comment type="caution">
    <text evidence="2">The sequence shown here is derived from an EMBL/GenBank/DDBJ whole genome shotgun (WGS) entry which is preliminary data.</text>
</comment>
<protein>
    <recommendedName>
        <fullName evidence="4">Transmembrane protein</fullName>
    </recommendedName>
</protein>
<sequence length="165" mass="18949">MHGHGQRSVLHSRLVFRPCVRNTERGKPRSQWIGEEQKSKCRHQRRASHVPLQDRFPAAPSVYGMLWSSSLIIVVKFFFCAFLVLRVVFRCCREKADNWVSLGLLSQRLILRRPRSGRTNVVGEQEQPKVPGGSLLRFEMPRNCLLRASVESRSKCVEGTVEGTY</sequence>